<comment type="caution">
    <text evidence="1">The sequence shown here is derived from an EMBL/GenBank/DDBJ whole genome shotgun (WGS) entry which is preliminary data.</text>
</comment>
<sequence length="59" mass="6704">MSDKYDILENGEIIGWYYVKKGMITVTSKKNYQSQTTQASRSGSNEALARIMLSEPWAI</sequence>
<dbReference type="RefSeq" id="WP_086660210.1">
    <property type="nucleotide sequence ID" value="NZ_JOPA01000095.1"/>
</dbReference>
<reference evidence="2" key="1">
    <citation type="submission" date="2014-06" db="EMBL/GenBank/DDBJ databases">
        <authorList>
            <person name="Winans N.J."/>
            <person name="Newell P.D."/>
            <person name="Douglas A.E."/>
        </authorList>
    </citation>
    <scope>NUCLEOTIDE SEQUENCE [LARGE SCALE GENOMIC DNA]</scope>
</reference>
<proteinExistence type="predicted"/>
<accession>A0A252AH14</accession>
<name>A0A252AH14_9PROT</name>
<dbReference type="Proteomes" id="UP000194641">
    <property type="component" value="Unassembled WGS sequence"/>
</dbReference>
<protein>
    <submittedName>
        <fullName evidence="1">Uncharacterized protein</fullName>
    </submittedName>
</protein>
<dbReference type="EMBL" id="JOPA01000095">
    <property type="protein sequence ID" value="OUI88909.1"/>
    <property type="molecule type" value="Genomic_DNA"/>
</dbReference>
<evidence type="ECO:0000313" key="2">
    <source>
        <dbReference type="Proteomes" id="UP000194641"/>
    </source>
</evidence>
<evidence type="ECO:0000313" key="1">
    <source>
        <dbReference type="EMBL" id="OUI88909.1"/>
    </source>
</evidence>
<gene>
    <name evidence="1" type="ORF">HK17_16070</name>
</gene>
<dbReference type="AlphaFoldDB" id="A0A252AH14"/>
<organism evidence="1 2">
    <name type="scientific">Acetobacter indonesiensis</name>
    <dbReference type="NCBI Taxonomy" id="104101"/>
    <lineage>
        <taxon>Bacteria</taxon>
        <taxon>Pseudomonadati</taxon>
        <taxon>Pseudomonadota</taxon>
        <taxon>Alphaproteobacteria</taxon>
        <taxon>Acetobacterales</taxon>
        <taxon>Acetobacteraceae</taxon>
        <taxon>Acetobacter</taxon>
    </lineage>
</organism>